<organism evidence="2 3">
    <name type="scientific">Mycolicibacterium flavescens</name>
    <name type="common">Mycobacterium flavescens</name>
    <dbReference type="NCBI Taxonomy" id="1776"/>
    <lineage>
        <taxon>Bacteria</taxon>
        <taxon>Bacillati</taxon>
        <taxon>Actinomycetota</taxon>
        <taxon>Actinomycetes</taxon>
        <taxon>Mycobacteriales</taxon>
        <taxon>Mycobacteriaceae</taxon>
        <taxon>Mycolicibacterium</taxon>
    </lineage>
</organism>
<feature type="transmembrane region" description="Helical" evidence="1">
    <location>
        <begin position="374"/>
        <end position="397"/>
    </location>
</feature>
<sequence>MSVMSVVAQKLSTQPLFVAQVCASGAGALAMVMAASAMPPDSFTTFALLILITFISTGAIRSFLFLPALLETRNNPGAHVHIRAASVGAGAAAVSFVVPAAVLGVAKPGWLALLALASTLPVMSEWLRMRGMALDERWAVARSDVLRLAATILGVPVLWWTQAPESFFLFVNITYLTNVLYLMVRLPAVSAHLSPVRFWRPAASILTDFLIGQLVSSIPMIVLGGVGSSQYIGGVRIAQTLLGPLNLIMAATWTNLMADGATRESHSQAASLIRHGRRSAIRLTVLSLAVVPLVVVILVFTGFSFRGADNHSLIVGTVLVGALALTSGFAGVDSMVLRLLGHHTTATVGRAFLVAATGAGYALGYVAGGVDGSLILGFVCAAVANPLAFVVPAVIIYRRHYSQE</sequence>
<reference evidence="3" key="1">
    <citation type="submission" date="2016-09" db="EMBL/GenBank/DDBJ databases">
        <authorList>
            <person name="Greninger A.L."/>
            <person name="Jerome K.R."/>
            <person name="Mcnair B."/>
            <person name="Wallis C."/>
            <person name="Fang F."/>
        </authorList>
    </citation>
    <scope>NUCLEOTIDE SEQUENCE [LARGE SCALE GENOMIC DNA]</scope>
    <source>
        <strain evidence="3">M6</strain>
    </source>
</reference>
<comment type="caution">
    <text evidence="2">The sequence shown here is derived from an EMBL/GenBank/DDBJ whole genome shotgun (WGS) entry which is preliminary data.</text>
</comment>
<protein>
    <recommendedName>
        <fullName evidence="4">Membrane protein involved in the export of O-antigen and teichoic acid</fullName>
    </recommendedName>
</protein>
<keyword evidence="1" id="KW-0812">Transmembrane</keyword>
<feature type="transmembrane region" description="Helical" evidence="1">
    <location>
        <begin position="139"/>
        <end position="160"/>
    </location>
</feature>
<keyword evidence="1" id="KW-0472">Membrane</keyword>
<feature type="transmembrane region" description="Helical" evidence="1">
    <location>
        <begin position="279"/>
        <end position="301"/>
    </location>
</feature>
<dbReference type="STRING" id="1776.BHQ18_12210"/>
<feature type="transmembrane region" description="Helical" evidence="1">
    <location>
        <begin position="313"/>
        <end position="336"/>
    </location>
</feature>
<gene>
    <name evidence="2" type="ORF">BHQ18_12210</name>
</gene>
<feature type="transmembrane region" description="Helical" evidence="1">
    <location>
        <begin position="82"/>
        <end position="103"/>
    </location>
</feature>
<dbReference type="EMBL" id="MIHA01000007">
    <property type="protein sequence ID" value="ODQ90189.1"/>
    <property type="molecule type" value="Genomic_DNA"/>
</dbReference>
<proteinExistence type="predicted"/>
<dbReference type="RefSeq" id="WP_069413858.1">
    <property type="nucleotide sequence ID" value="NZ_MIHA01000007.1"/>
</dbReference>
<dbReference type="AlphaFoldDB" id="A0A1E3RK05"/>
<feature type="transmembrane region" description="Helical" evidence="1">
    <location>
        <begin position="348"/>
        <end position="368"/>
    </location>
</feature>
<accession>A0A1E3RK05</accession>
<evidence type="ECO:0000256" key="1">
    <source>
        <dbReference type="SAM" id="Phobius"/>
    </source>
</evidence>
<evidence type="ECO:0000313" key="2">
    <source>
        <dbReference type="EMBL" id="ODQ90189.1"/>
    </source>
</evidence>
<feature type="transmembrane region" description="Helical" evidence="1">
    <location>
        <begin position="205"/>
        <end position="225"/>
    </location>
</feature>
<evidence type="ECO:0000313" key="3">
    <source>
        <dbReference type="Proteomes" id="UP000094053"/>
    </source>
</evidence>
<feature type="transmembrane region" description="Helical" evidence="1">
    <location>
        <begin position="166"/>
        <end position="184"/>
    </location>
</feature>
<feature type="transmembrane region" description="Helical" evidence="1">
    <location>
        <begin position="44"/>
        <end position="70"/>
    </location>
</feature>
<dbReference type="OrthoDB" id="4773119at2"/>
<dbReference type="Proteomes" id="UP000094053">
    <property type="component" value="Unassembled WGS sequence"/>
</dbReference>
<keyword evidence="1" id="KW-1133">Transmembrane helix</keyword>
<evidence type="ECO:0008006" key="4">
    <source>
        <dbReference type="Google" id="ProtNLM"/>
    </source>
</evidence>
<keyword evidence="3" id="KW-1185">Reference proteome</keyword>
<name>A0A1E3RK05_MYCFV</name>